<proteinExistence type="predicted"/>
<dbReference type="VEuPathDB" id="FungiDB:CIHG_00297"/>
<dbReference type="Proteomes" id="UP000054563">
    <property type="component" value="Unassembled WGS sequence"/>
</dbReference>
<evidence type="ECO:0000313" key="1">
    <source>
        <dbReference type="EMBL" id="KMU82516.1"/>
    </source>
</evidence>
<accession>A0A0J8RD97</accession>
<gene>
    <name evidence="1" type="ORF">CIHG_00297</name>
</gene>
<organism evidence="1 2">
    <name type="scientific">Coccidioides immitis H538.4</name>
    <dbReference type="NCBI Taxonomy" id="396776"/>
    <lineage>
        <taxon>Eukaryota</taxon>
        <taxon>Fungi</taxon>
        <taxon>Dikarya</taxon>
        <taxon>Ascomycota</taxon>
        <taxon>Pezizomycotina</taxon>
        <taxon>Eurotiomycetes</taxon>
        <taxon>Eurotiomycetidae</taxon>
        <taxon>Onygenales</taxon>
        <taxon>Onygenaceae</taxon>
        <taxon>Coccidioides</taxon>
    </lineage>
</organism>
<dbReference type="AlphaFoldDB" id="A0A0J8RD97"/>
<name>A0A0J8RD97_COCIT</name>
<protein>
    <submittedName>
        <fullName evidence="1">Uncharacterized protein</fullName>
    </submittedName>
</protein>
<sequence>MGEWAVLRSEVQSMRITISACMIIAHSGRESLITEPRENYRQIRHQYDVLACVLYPEAKQGYGSAAVQVLTMYLARVAFLRTSHQGVEEQRRIAMKTRRLHQPLKDGIFIIHPCILQVEHPCSTRFQGRYFRSGLL</sequence>
<dbReference type="EMBL" id="DS016981">
    <property type="protein sequence ID" value="KMU82516.1"/>
    <property type="molecule type" value="Genomic_DNA"/>
</dbReference>
<evidence type="ECO:0000313" key="2">
    <source>
        <dbReference type="Proteomes" id="UP000054563"/>
    </source>
</evidence>
<reference evidence="2" key="1">
    <citation type="journal article" date="2010" name="Genome Res.">
        <title>Population genomic sequencing of Coccidioides fungi reveals recent hybridization and transposon control.</title>
        <authorList>
            <person name="Neafsey D.E."/>
            <person name="Barker B.M."/>
            <person name="Sharpton T.J."/>
            <person name="Stajich J.E."/>
            <person name="Park D.J."/>
            <person name="Whiston E."/>
            <person name="Hung C.-Y."/>
            <person name="McMahan C."/>
            <person name="White J."/>
            <person name="Sykes S."/>
            <person name="Heiman D."/>
            <person name="Young S."/>
            <person name="Zeng Q."/>
            <person name="Abouelleil A."/>
            <person name="Aftuck L."/>
            <person name="Bessette D."/>
            <person name="Brown A."/>
            <person name="FitzGerald M."/>
            <person name="Lui A."/>
            <person name="Macdonald J.P."/>
            <person name="Priest M."/>
            <person name="Orbach M.J."/>
            <person name="Galgiani J.N."/>
            <person name="Kirkland T.N."/>
            <person name="Cole G.T."/>
            <person name="Birren B.W."/>
            <person name="Henn M.R."/>
            <person name="Taylor J.W."/>
            <person name="Rounsley S.D."/>
        </authorList>
    </citation>
    <scope>NUCLEOTIDE SEQUENCE [LARGE SCALE GENOMIC DNA]</scope>
    <source>
        <strain evidence="2">H538.4</strain>
    </source>
</reference>